<sequence length="194" mass="20683">MTHDPMPASPLHRPTVTGAAALRDAAAEMECRLELTADDPRVTKSSVLSFLHRRADDLDKGLPAGWAAVDLGVLEAVLLESLGPHGRDEIFGAWSRAAAQPPTRAQAAGPPVGLRIDVVVDRAPDDGTEVHVYMDGTPAQAIVHTIDPGRSGADHEWWDSVTTLGPEVPQAVRDKVGEYADGYHDPEKCGRSCA</sequence>
<protein>
    <submittedName>
        <fullName evidence="1">Uncharacterized protein</fullName>
    </submittedName>
</protein>
<reference evidence="1 2" key="1">
    <citation type="submission" date="2019-09" db="EMBL/GenBank/DDBJ databases">
        <title>Genome Sequences of Streptomyces kaniharaensis ATCC 21070.</title>
        <authorList>
            <person name="Zhu W."/>
            <person name="De Crecy-Lagard V."/>
            <person name="Richards N.G."/>
        </authorList>
    </citation>
    <scope>NUCLEOTIDE SEQUENCE [LARGE SCALE GENOMIC DNA]</scope>
    <source>
        <strain evidence="1 2">SF-557</strain>
    </source>
</reference>
<evidence type="ECO:0000313" key="2">
    <source>
        <dbReference type="Proteomes" id="UP000450000"/>
    </source>
</evidence>
<dbReference type="RefSeq" id="WP_153470297.1">
    <property type="nucleotide sequence ID" value="NZ_WBOF01000004.1"/>
</dbReference>
<dbReference type="EMBL" id="WBOF01000004">
    <property type="protein sequence ID" value="MQS17448.1"/>
    <property type="molecule type" value="Genomic_DNA"/>
</dbReference>
<organism evidence="1 2">
    <name type="scientific">Streptomyces kaniharaensis</name>
    <dbReference type="NCBI Taxonomy" id="212423"/>
    <lineage>
        <taxon>Bacteria</taxon>
        <taxon>Bacillati</taxon>
        <taxon>Actinomycetota</taxon>
        <taxon>Actinomycetes</taxon>
        <taxon>Kitasatosporales</taxon>
        <taxon>Streptomycetaceae</taxon>
        <taxon>Streptomyces</taxon>
    </lineage>
</organism>
<gene>
    <name evidence="1" type="ORF">F7Q99_36015</name>
</gene>
<accession>A0A6N7L4C1</accession>
<name>A0A6N7L4C1_9ACTN</name>
<comment type="caution">
    <text evidence="1">The sequence shown here is derived from an EMBL/GenBank/DDBJ whole genome shotgun (WGS) entry which is preliminary data.</text>
</comment>
<evidence type="ECO:0000313" key="1">
    <source>
        <dbReference type="EMBL" id="MQS17448.1"/>
    </source>
</evidence>
<dbReference type="OrthoDB" id="3698743at2"/>
<dbReference type="AlphaFoldDB" id="A0A6N7L4C1"/>
<keyword evidence="2" id="KW-1185">Reference proteome</keyword>
<proteinExistence type="predicted"/>
<dbReference type="Proteomes" id="UP000450000">
    <property type="component" value="Unassembled WGS sequence"/>
</dbReference>